<protein>
    <submittedName>
        <fullName evidence="2">Uncharacterized protein</fullName>
    </submittedName>
</protein>
<dbReference type="RefSeq" id="WP_016879357.1">
    <property type="nucleotide sequence ID" value="NZ_AJLN01000058.1"/>
</dbReference>
<dbReference type="AlphaFoldDB" id="A0A3S1A132"/>
<organism evidence="2 3">
    <name type="scientific">Chlorogloeopsis fritschii PCC 6912</name>
    <dbReference type="NCBI Taxonomy" id="211165"/>
    <lineage>
        <taxon>Bacteria</taxon>
        <taxon>Bacillati</taxon>
        <taxon>Cyanobacteriota</taxon>
        <taxon>Cyanophyceae</taxon>
        <taxon>Nostocales</taxon>
        <taxon>Chlorogloeopsidaceae</taxon>
        <taxon>Chlorogloeopsis</taxon>
    </lineage>
</organism>
<dbReference type="EMBL" id="RSCJ01000018">
    <property type="protein sequence ID" value="RUR77072.1"/>
    <property type="molecule type" value="Genomic_DNA"/>
</dbReference>
<keyword evidence="1" id="KW-0812">Transmembrane</keyword>
<proteinExistence type="predicted"/>
<comment type="caution">
    <text evidence="2">The sequence shown here is derived from an EMBL/GenBank/DDBJ whole genome shotgun (WGS) entry which is preliminary data.</text>
</comment>
<sequence length="81" mass="9157">MSKLNKYFDLNSLTSEERERFEQTLDTGATTKDREKYANSGELVNTLVVGAIAVVALLTVNILDVNCKRSEHKSIKIEKIR</sequence>
<accession>A0A3S1A132</accession>
<keyword evidence="3" id="KW-1185">Reference proteome</keyword>
<reference evidence="2 3" key="1">
    <citation type="journal article" date="2019" name="Genome Biol. Evol.">
        <title>Day and night: Metabolic profiles and evolutionary relationships of six axenic non-marine cyanobacteria.</title>
        <authorList>
            <person name="Will S.E."/>
            <person name="Henke P."/>
            <person name="Boedeker C."/>
            <person name="Huang S."/>
            <person name="Brinkmann H."/>
            <person name="Rohde M."/>
            <person name="Jarek M."/>
            <person name="Friedl T."/>
            <person name="Seufert S."/>
            <person name="Schumacher M."/>
            <person name="Overmann J."/>
            <person name="Neumann-Schaal M."/>
            <person name="Petersen J."/>
        </authorList>
    </citation>
    <scope>NUCLEOTIDE SEQUENCE [LARGE SCALE GENOMIC DNA]</scope>
    <source>
        <strain evidence="2 3">PCC 6912</strain>
    </source>
</reference>
<keyword evidence="1" id="KW-0472">Membrane</keyword>
<feature type="transmembrane region" description="Helical" evidence="1">
    <location>
        <begin position="43"/>
        <end position="63"/>
    </location>
</feature>
<gene>
    <name evidence="2" type="ORF">PCC6912_40310</name>
</gene>
<dbReference type="STRING" id="211165.GCA_000317285_01706"/>
<dbReference type="Proteomes" id="UP000268857">
    <property type="component" value="Unassembled WGS sequence"/>
</dbReference>
<evidence type="ECO:0000313" key="3">
    <source>
        <dbReference type="Proteomes" id="UP000268857"/>
    </source>
</evidence>
<evidence type="ECO:0000256" key="1">
    <source>
        <dbReference type="SAM" id="Phobius"/>
    </source>
</evidence>
<keyword evidence="1" id="KW-1133">Transmembrane helix</keyword>
<name>A0A3S1A132_CHLFR</name>
<evidence type="ECO:0000313" key="2">
    <source>
        <dbReference type="EMBL" id="RUR77072.1"/>
    </source>
</evidence>